<dbReference type="Proteomes" id="UP000675163">
    <property type="component" value="Unassembled WGS sequence"/>
</dbReference>
<evidence type="ECO:0000259" key="7">
    <source>
        <dbReference type="Pfam" id="PF13396"/>
    </source>
</evidence>
<keyword evidence="5 6" id="KW-0472">Membrane</keyword>
<comment type="subcellular location">
    <subcellularLocation>
        <location evidence="1">Cell membrane</location>
        <topology evidence="1">Multi-pass membrane protein</topology>
    </subcellularLocation>
</comment>
<accession>A0A940T4W0</accession>
<evidence type="ECO:0000256" key="3">
    <source>
        <dbReference type="ARBA" id="ARBA00022692"/>
    </source>
</evidence>
<keyword evidence="2" id="KW-1003">Cell membrane</keyword>
<keyword evidence="3 6" id="KW-0812">Transmembrane</keyword>
<dbReference type="GO" id="GO:0005886">
    <property type="term" value="C:plasma membrane"/>
    <property type="evidence" value="ECO:0007669"/>
    <property type="project" value="UniProtKB-SubCell"/>
</dbReference>
<keyword evidence="9" id="KW-1185">Reference proteome</keyword>
<dbReference type="Pfam" id="PF13396">
    <property type="entry name" value="PLDc_N"/>
    <property type="match status" value="1"/>
</dbReference>
<proteinExistence type="predicted"/>
<dbReference type="InterPro" id="IPR027379">
    <property type="entry name" value="CLS_N"/>
</dbReference>
<feature type="transmembrane region" description="Helical" evidence="6">
    <location>
        <begin position="40"/>
        <end position="60"/>
    </location>
</feature>
<evidence type="ECO:0000256" key="2">
    <source>
        <dbReference type="ARBA" id="ARBA00022475"/>
    </source>
</evidence>
<keyword evidence="4 6" id="KW-1133">Transmembrane helix</keyword>
<feature type="transmembrane region" description="Helical" evidence="6">
    <location>
        <begin position="6"/>
        <end position="28"/>
    </location>
</feature>
<evidence type="ECO:0000313" key="8">
    <source>
        <dbReference type="EMBL" id="MBP1327363.1"/>
    </source>
</evidence>
<sequence length="71" mass="8289">MDPLSMMVFLFIPFVVWLVWWIVVVGQIRDIRTNNATAKTLWVLIVTLFPFLGLILWHWVGKSIVSDGFIK</sequence>
<organism evidence="8 9">
    <name type="scientific">Leucobacter exalbidus</name>
    <dbReference type="NCBI Taxonomy" id="662960"/>
    <lineage>
        <taxon>Bacteria</taxon>
        <taxon>Bacillati</taxon>
        <taxon>Actinomycetota</taxon>
        <taxon>Actinomycetes</taxon>
        <taxon>Micrococcales</taxon>
        <taxon>Microbacteriaceae</taxon>
        <taxon>Leucobacter</taxon>
    </lineage>
</organism>
<comment type="caution">
    <text evidence="8">The sequence shown here is derived from an EMBL/GenBank/DDBJ whole genome shotgun (WGS) entry which is preliminary data.</text>
</comment>
<name>A0A940T4W0_9MICO</name>
<evidence type="ECO:0000256" key="5">
    <source>
        <dbReference type="ARBA" id="ARBA00023136"/>
    </source>
</evidence>
<reference evidence="8" key="1">
    <citation type="submission" date="2021-02" db="EMBL/GenBank/DDBJ databases">
        <title>Sequencing the genomes of 1000 actinobacteria strains.</title>
        <authorList>
            <person name="Klenk H.-P."/>
        </authorList>
    </citation>
    <scope>NUCLEOTIDE SEQUENCE</scope>
    <source>
        <strain evidence="8">DSM 22850</strain>
    </source>
</reference>
<dbReference type="EMBL" id="JAFIDA010000001">
    <property type="protein sequence ID" value="MBP1327363.1"/>
    <property type="molecule type" value="Genomic_DNA"/>
</dbReference>
<evidence type="ECO:0000256" key="1">
    <source>
        <dbReference type="ARBA" id="ARBA00004651"/>
    </source>
</evidence>
<gene>
    <name evidence="8" type="ORF">JOF28_002595</name>
</gene>
<evidence type="ECO:0000256" key="4">
    <source>
        <dbReference type="ARBA" id="ARBA00022989"/>
    </source>
</evidence>
<evidence type="ECO:0000256" key="6">
    <source>
        <dbReference type="SAM" id="Phobius"/>
    </source>
</evidence>
<protein>
    <submittedName>
        <fullName evidence="8">Membrane protein</fullName>
    </submittedName>
</protein>
<dbReference type="AlphaFoldDB" id="A0A940T4W0"/>
<feature type="domain" description="Cardiolipin synthase N-terminal" evidence="7">
    <location>
        <begin position="16"/>
        <end position="57"/>
    </location>
</feature>
<evidence type="ECO:0000313" key="9">
    <source>
        <dbReference type="Proteomes" id="UP000675163"/>
    </source>
</evidence>